<reference evidence="1 2" key="1">
    <citation type="submission" date="2020-08" db="EMBL/GenBank/DDBJ databases">
        <title>Genomic Encyclopedia of Type Strains, Phase IV (KMG-IV): sequencing the most valuable type-strain genomes for metagenomic binning, comparative biology and taxonomic classification.</title>
        <authorList>
            <person name="Goeker M."/>
        </authorList>
    </citation>
    <scope>NUCLEOTIDE SEQUENCE [LARGE SCALE GENOMIC DNA]</scope>
    <source>
        <strain evidence="1 2">DSM 103725</strain>
    </source>
</reference>
<comment type="caution">
    <text evidence="1">The sequence shown here is derived from an EMBL/GenBank/DDBJ whole genome shotgun (WGS) entry which is preliminary data.</text>
</comment>
<gene>
    <name evidence="1" type="ORF">HNQ40_002958</name>
</gene>
<dbReference type="PROSITE" id="PS51257">
    <property type="entry name" value="PROKAR_LIPOPROTEIN"/>
    <property type="match status" value="1"/>
</dbReference>
<keyword evidence="2" id="KW-1185">Reference proteome</keyword>
<name>A0A7X0H8R7_9BACT</name>
<sequence length="51" mass="5650">MMIRPRTKALRSRLFTTLLCGALLVIGSGCVSWDPIFRGSMRLASLLLTLI</sequence>
<dbReference type="Proteomes" id="UP000541810">
    <property type="component" value="Unassembled WGS sequence"/>
</dbReference>
<organism evidence="1 2">
    <name type="scientific">Algisphaera agarilytica</name>
    <dbReference type="NCBI Taxonomy" id="1385975"/>
    <lineage>
        <taxon>Bacteria</taxon>
        <taxon>Pseudomonadati</taxon>
        <taxon>Planctomycetota</taxon>
        <taxon>Phycisphaerae</taxon>
        <taxon>Phycisphaerales</taxon>
        <taxon>Phycisphaeraceae</taxon>
        <taxon>Algisphaera</taxon>
    </lineage>
</organism>
<evidence type="ECO:0000313" key="2">
    <source>
        <dbReference type="Proteomes" id="UP000541810"/>
    </source>
</evidence>
<protein>
    <submittedName>
        <fullName evidence="1">Uncharacterized protein</fullName>
    </submittedName>
</protein>
<dbReference type="RefSeq" id="WP_184678641.1">
    <property type="nucleotide sequence ID" value="NZ_JACHGY010000001.1"/>
</dbReference>
<evidence type="ECO:0000313" key="1">
    <source>
        <dbReference type="EMBL" id="MBB6431152.1"/>
    </source>
</evidence>
<proteinExistence type="predicted"/>
<dbReference type="EMBL" id="JACHGY010000001">
    <property type="protein sequence ID" value="MBB6431152.1"/>
    <property type="molecule type" value="Genomic_DNA"/>
</dbReference>
<accession>A0A7X0H8R7</accession>
<dbReference type="AlphaFoldDB" id="A0A7X0H8R7"/>